<evidence type="ECO:0000313" key="1">
    <source>
        <dbReference type="EMBL" id="JAE13522.1"/>
    </source>
</evidence>
<accession>A0A0A9FMD8</accession>
<protein>
    <submittedName>
        <fullName evidence="1">Uncharacterized protein</fullName>
    </submittedName>
</protein>
<dbReference type="EMBL" id="GBRH01184374">
    <property type="protein sequence ID" value="JAE13522.1"/>
    <property type="molecule type" value="Transcribed_RNA"/>
</dbReference>
<proteinExistence type="predicted"/>
<dbReference type="AlphaFoldDB" id="A0A0A9FMD8"/>
<reference evidence="1" key="1">
    <citation type="submission" date="2014-09" db="EMBL/GenBank/DDBJ databases">
        <authorList>
            <person name="Magalhaes I.L.F."/>
            <person name="Oliveira U."/>
            <person name="Santos F.R."/>
            <person name="Vidigal T.H.D.A."/>
            <person name="Brescovit A.D."/>
            <person name="Santos A.J."/>
        </authorList>
    </citation>
    <scope>NUCLEOTIDE SEQUENCE</scope>
    <source>
        <tissue evidence="1">Shoot tissue taken approximately 20 cm above the soil surface</tissue>
    </source>
</reference>
<reference evidence="1" key="2">
    <citation type="journal article" date="2015" name="Data Brief">
        <title>Shoot transcriptome of the giant reed, Arundo donax.</title>
        <authorList>
            <person name="Barrero R.A."/>
            <person name="Guerrero F.D."/>
            <person name="Moolhuijzen P."/>
            <person name="Goolsby J.A."/>
            <person name="Tidwell J."/>
            <person name="Bellgard S.E."/>
            <person name="Bellgard M.I."/>
        </authorList>
    </citation>
    <scope>NUCLEOTIDE SEQUENCE</scope>
    <source>
        <tissue evidence="1">Shoot tissue taken approximately 20 cm above the soil surface</tissue>
    </source>
</reference>
<name>A0A0A9FMD8_ARUDO</name>
<sequence>MSNAMLLSGIYCSDLTSSGSYLSLVMKFVMFCAPIRNLFIFNVQCDAPV</sequence>
<organism evidence="1">
    <name type="scientific">Arundo donax</name>
    <name type="common">Giant reed</name>
    <name type="synonym">Donax arundinaceus</name>
    <dbReference type="NCBI Taxonomy" id="35708"/>
    <lineage>
        <taxon>Eukaryota</taxon>
        <taxon>Viridiplantae</taxon>
        <taxon>Streptophyta</taxon>
        <taxon>Embryophyta</taxon>
        <taxon>Tracheophyta</taxon>
        <taxon>Spermatophyta</taxon>
        <taxon>Magnoliopsida</taxon>
        <taxon>Liliopsida</taxon>
        <taxon>Poales</taxon>
        <taxon>Poaceae</taxon>
        <taxon>PACMAD clade</taxon>
        <taxon>Arundinoideae</taxon>
        <taxon>Arundineae</taxon>
        <taxon>Arundo</taxon>
    </lineage>
</organism>